<dbReference type="Pfam" id="PF07647">
    <property type="entry name" value="SAM_2"/>
    <property type="match status" value="1"/>
</dbReference>
<dbReference type="InterPro" id="IPR000159">
    <property type="entry name" value="RA_dom"/>
</dbReference>
<dbReference type="InterPro" id="IPR001660">
    <property type="entry name" value="SAM"/>
</dbReference>
<evidence type="ECO:0008006" key="9">
    <source>
        <dbReference type="Google" id="ProtNLM"/>
    </source>
</evidence>
<dbReference type="Gene3D" id="1.10.150.50">
    <property type="entry name" value="Transcription Factor, Ets-1"/>
    <property type="match status" value="1"/>
</dbReference>
<dbReference type="VEuPathDB" id="FungiDB:TREMEDRAFT_72866"/>
<dbReference type="PROSITE" id="PS50105">
    <property type="entry name" value="SAM_DOMAIN"/>
    <property type="match status" value="1"/>
</dbReference>
<accession>A0A4Q1BWE5</accession>
<dbReference type="Pfam" id="PF00018">
    <property type="entry name" value="SH3_1"/>
    <property type="match status" value="1"/>
</dbReference>
<dbReference type="PROSITE" id="PS50200">
    <property type="entry name" value="RA"/>
    <property type="match status" value="1"/>
</dbReference>
<evidence type="ECO:0000259" key="4">
    <source>
        <dbReference type="PROSITE" id="PS50002"/>
    </source>
</evidence>
<dbReference type="InterPro" id="IPR029071">
    <property type="entry name" value="Ubiquitin-like_domsf"/>
</dbReference>
<proteinExistence type="predicted"/>
<dbReference type="AlphaFoldDB" id="A0A4Q1BWE5"/>
<dbReference type="Proteomes" id="UP000289152">
    <property type="component" value="Unassembled WGS sequence"/>
</dbReference>
<dbReference type="Pfam" id="PF00788">
    <property type="entry name" value="RA"/>
    <property type="match status" value="1"/>
</dbReference>
<dbReference type="PROSITE" id="PS50002">
    <property type="entry name" value="SH3"/>
    <property type="match status" value="2"/>
</dbReference>
<dbReference type="SUPFAM" id="SSF54236">
    <property type="entry name" value="Ubiquitin-like"/>
    <property type="match status" value="1"/>
</dbReference>
<feature type="compositionally biased region" description="Low complexity" evidence="3">
    <location>
        <begin position="697"/>
        <end position="710"/>
    </location>
</feature>
<dbReference type="Gene3D" id="2.30.30.40">
    <property type="entry name" value="SH3 Domains"/>
    <property type="match status" value="2"/>
</dbReference>
<dbReference type="InterPro" id="IPR013761">
    <property type="entry name" value="SAM/pointed_sf"/>
</dbReference>
<dbReference type="STRING" id="5217.A0A4Q1BWE5"/>
<dbReference type="EMBL" id="SDIL01000001">
    <property type="protein sequence ID" value="RXK42458.1"/>
    <property type="molecule type" value="Genomic_DNA"/>
</dbReference>
<keyword evidence="1 2" id="KW-0728">SH3 domain</keyword>
<dbReference type="SMART" id="SM00326">
    <property type="entry name" value="SH3"/>
    <property type="match status" value="2"/>
</dbReference>
<reference evidence="7 8" key="1">
    <citation type="submission" date="2016-06" db="EMBL/GenBank/DDBJ databases">
        <title>Evolution of pathogenesis and genome organization in the Tremellales.</title>
        <authorList>
            <person name="Cuomo C."/>
            <person name="Litvintseva A."/>
            <person name="Heitman J."/>
            <person name="Chen Y."/>
            <person name="Sun S."/>
            <person name="Springer D."/>
            <person name="Dromer F."/>
            <person name="Young S."/>
            <person name="Zeng Q."/>
            <person name="Chapman S."/>
            <person name="Gujja S."/>
            <person name="Saif S."/>
            <person name="Birren B."/>
        </authorList>
    </citation>
    <scope>NUCLEOTIDE SEQUENCE [LARGE SCALE GENOMIC DNA]</scope>
    <source>
        <strain evidence="7 8">ATCC 28783</strain>
    </source>
</reference>
<name>A0A4Q1BWE5_TREME</name>
<sequence length="728" mass="78115">MTSPQLLQSPMIYSPTSLLQWDEATVHQFFRRIGLPNYEGAIYDQGITGDVLAVMDHASLLDLGMESIGHRLKILRAIWELKNEQGLELGDEDWRPDAVDAVDKLKATKLVDRLLLTDEDVRLMKLEWAYRRIVSCMEENGLQVNASSSSDGDDLRASSLESNTDHGMPRWDDYSNGHSRGSDGDEGEPGPTTKANRRTSAIFPSSLASSTNSNSIPPLTSDSATFQDSLTPTTANATITFDSPASNIPEKPHHPRPAAIQAPPFSRLNSSGSITSPPPGALPVAAGTPGSSSGQSKGSSFAPASAFSGPSLTPASSRSNATSASVDAKTQAKNAAHSAAKSFRVTLEDPCFKVLPAALKKYKINDDWKKYALFICFGTTGKSSFALLPMTTNALMVPERCLSYDEKPLLLFQKLKEGGQKPVFMLRHIRDVRSPIAVAQQKQLAKLGLPPTHPNSVLPRNKPVGESSSSPTKPSNLQPFTQGQLRRAGDDTTPNGAAFPELPSPGLREGESMAHSLPKSATTTGTLVDKDGNVQSVTYAVAIYPYIADRQDEFDVAVGATFVILSKTKGWYIVQKDPEGTGNIIPEHSRSGWVPAGCLLELSQPICAVCPSGEINSAYPGLSRLPPSAIVSSSYPGVVLMDYGPQGEDEVALREGEKVRVYKKYCHWSYTIKQDSGERGWVPAWFIGKLSGTDSAPTSAATPSTALLSGGSAGSNYTNEEDGDEGRD</sequence>
<dbReference type="OrthoDB" id="8883818at2759"/>
<evidence type="ECO:0000259" key="5">
    <source>
        <dbReference type="PROSITE" id="PS50105"/>
    </source>
</evidence>
<feature type="domain" description="SAM" evidence="5">
    <location>
        <begin position="21"/>
        <end position="84"/>
    </location>
</feature>
<feature type="compositionally biased region" description="Basic and acidic residues" evidence="3">
    <location>
        <begin position="163"/>
        <end position="183"/>
    </location>
</feature>
<feature type="region of interest" description="Disordered" evidence="3">
    <location>
        <begin position="144"/>
        <end position="328"/>
    </location>
</feature>
<dbReference type="SMART" id="SM00454">
    <property type="entry name" value="SAM"/>
    <property type="match status" value="1"/>
</dbReference>
<dbReference type="SUPFAM" id="SSF47769">
    <property type="entry name" value="SAM/Pointed domain"/>
    <property type="match status" value="1"/>
</dbReference>
<feature type="compositionally biased region" description="Acidic residues" evidence="3">
    <location>
        <begin position="719"/>
        <end position="728"/>
    </location>
</feature>
<evidence type="ECO:0000256" key="3">
    <source>
        <dbReference type="SAM" id="MobiDB-lite"/>
    </source>
</evidence>
<feature type="compositionally biased region" description="Polar residues" evidence="3">
    <location>
        <begin position="216"/>
        <end position="246"/>
    </location>
</feature>
<feature type="region of interest" description="Disordered" evidence="3">
    <location>
        <begin position="697"/>
        <end position="728"/>
    </location>
</feature>
<comment type="caution">
    <text evidence="7">The sequence shown here is derived from an EMBL/GenBank/DDBJ whole genome shotgun (WGS) entry which is preliminary data.</text>
</comment>
<evidence type="ECO:0000313" key="8">
    <source>
        <dbReference type="Proteomes" id="UP000289152"/>
    </source>
</evidence>
<dbReference type="InParanoid" id="A0A4Q1BWE5"/>
<feature type="compositionally biased region" description="Polar residues" evidence="3">
    <location>
        <begin position="313"/>
        <end position="325"/>
    </location>
</feature>
<feature type="compositionally biased region" description="Low complexity" evidence="3">
    <location>
        <begin position="290"/>
        <end position="311"/>
    </location>
</feature>
<gene>
    <name evidence="7" type="ORF">M231_00012</name>
</gene>
<keyword evidence="8" id="KW-1185">Reference proteome</keyword>
<dbReference type="SMART" id="SM00314">
    <property type="entry name" value="RA"/>
    <property type="match status" value="1"/>
</dbReference>
<feature type="compositionally biased region" description="Polar residues" evidence="3">
    <location>
        <begin position="466"/>
        <end position="484"/>
    </location>
</feature>
<evidence type="ECO:0000256" key="1">
    <source>
        <dbReference type="ARBA" id="ARBA00022443"/>
    </source>
</evidence>
<dbReference type="Gene3D" id="3.10.20.90">
    <property type="entry name" value="Phosphatidylinositol 3-kinase Catalytic Subunit, Chain A, domain 1"/>
    <property type="match status" value="1"/>
</dbReference>
<protein>
    <recommendedName>
        <fullName evidence="9">Protein kinase regulator</fullName>
    </recommendedName>
</protein>
<organism evidence="7 8">
    <name type="scientific">Tremella mesenterica</name>
    <name type="common">Jelly fungus</name>
    <dbReference type="NCBI Taxonomy" id="5217"/>
    <lineage>
        <taxon>Eukaryota</taxon>
        <taxon>Fungi</taxon>
        <taxon>Dikarya</taxon>
        <taxon>Basidiomycota</taxon>
        <taxon>Agaricomycotina</taxon>
        <taxon>Tremellomycetes</taxon>
        <taxon>Tremellales</taxon>
        <taxon>Tremellaceae</taxon>
        <taxon>Tremella</taxon>
    </lineage>
</organism>
<evidence type="ECO:0000259" key="6">
    <source>
        <dbReference type="PROSITE" id="PS50200"/>
    </source>
</evidence>
<dbReference type="GO" id="GO:0007165">
    <property type="term" value="P:signal transduction"/>
    <property type="evidence" value="ECO:0007669"/>
    <property type="project" value="InterPro"/>
</dbReference>
<evidence type="ECO:0000313" key="7">
    <source>
        <dbReference type="EMBL" id="RXK42458.1"/>
    </source>
</evidence>
<dbReference type="SUPFAM" id="SSF50044">
    <property type="entry name" value="SH3-domain"/>
    <property type="match status" value="2"/>
</dbReference>
<feature type="domain" description="SH3" evidence="4">
    <location>
        <begin position="632"/>
        <end position="692"/>
    </location>
</feature>
<dbReference type="InterPro" id="IPR036028">
    <property type="entry name" value="SH3-like_dom_sf"/>
</dbReference>
<feature type="domain" description="SH3" evidence="4">
    <location>
        <begin position="535"/>
        <end position="604"/>
    </location>
</feature>
<dbReference type="CDD" id="cd01786">
    <property type="entry name" value="RA_STE50"/>
    <property type="match status" value="1"/>
</dbReference>
<feature type="compositionally biased region" description="Low complexity" evidence="3">
    <location>
        <begin position="205"/>
        <end position="215"/>
    </location>
</feature>
<evidence type="ECO:0000256" key="2">
    <source>
        <dbReference type="PROSITE-ProRule" id="PRU00192"/>
    </source>
</evidence>
<feature type="domain" description="Ras-associating" evidence="6">
    <location>
        <begin position="339"/>
        <end position="431"/>
    </location>
</feature>
<dbReference type="InterPro" id="IPR001452">
    <property type="entry name" value="SH3_domain"/>
</dbReference>
<dbReference type="CDD" id="cd00174">
    <property type="entry name" value="SH3"/>
    <property type="match status" value="1"/>
</dbReference>
<feature type="region of interest" description="Disordered" evidence="3">
    <location>
        <begin position="448"/>
        <end position="517"/>
    </location>
</feature>